<keyword evidence="1" id="KW-1133">Transmembrane helix</keyword>
<proteinExistence type="predicted"/>
<accession>A0A1G2MKF1</accession>
<dbReference type="STRING" id="1802308.A3D50_02360"/>
<feature type="transmembrane region" description="Helical" evidence="1">
    <location>
        <begin position="85"/>
        <end position="102"/>
    </location>
</feature>
<keyword evidence="1" id="KW-0812">Transmembrane</keyword>
<reference evidence="2 3" key="1">
    <citation type="journal article" date="2016" name="Nat. Commun.">
        <title>Thousands of microbial genomes shed light on interconnected biogeochemical processes in an aquifer system.</title>
        <authorList>
            <person name="Anantharaman K."/>
            <person name="Brown C.T."/>
            <person name="Hug L.A."/>
            <person name="Sharon I."/>
            <person name="Castelle C.J."/>
            <person name="Probst A.J."/>
            <person name="Thomas B.C."/>
            <person name="Singh A."/>
            <person name="Wilkins M.J."/>
            <person name="Karaoz U."/>
            <person name="Brodie E.L."/>
            <person name="Williams K.H."/>
            <person name="Hubbard S.S."/>
            <person name="Banfield J.F."/>
        </authorList>
    </citation>
    <scope>NUCLEOTIDE SEQUENCE [LARGE SCALE GENOMIC DNA]</scope>
</reference>
<dbReference type="Pfam" id="PF08570">
    <property type="entry name" value="DUF1761"/>
    <property type="match status" value="1"/>
</dbReference>
<dbReference type="EMBL" id="MHRM01000006">
    <property type="protein sequence ID" value="OHA24353.1"/>
    <property type="molecule type" value="Genomic_DNA"/>
</dbReference>
<evidence type="ECO:0000313" key="2">
    <source>
        <dbReference type="EMBL" id="OHA24353.1"/>
    </source>
</evidence>
<feature type="transmembrane region" description="Helical" evidence="1">
    <location>
        <begin position="114"/>
        <end position="136"/>
    </location>
</feature>
<feature type="transmembrane region" description="Helical" evidence="1">
    <location>
        <begin position="6"/>
        <end position="24"/>
    </location>
</feature>
<protein>
    <recommendedName>
        <fullName evidence="4">DUF1761 domain-containing protein</fullName>
    </recommendedName>
</protein>
<keyword evidence="1" id="KW-0472">Membrane</keyword>
<comment type="caution">
    <text evidence="2">The sequence shown here is derived from an EMBL/GenBank/DDBJ whole genome shotgun (WGS) entry which is preliminary data.</text>
</comment>
<organism evidence="2 3">
    <name type="scientific">Candidatus Taylorbacteria bacterium RIFCSPHIGHO2_02_FULL_44_12</name>
    <dbReference type="NCBI Taxonomy" id="1802308"/>
    <lineage>
        <taxon>Bacteria</taxon>
        <taxon>Candidatus Tayloriibacteriota</taxon>
    </lineage>
</organism>
<dbReference type="AlphaFoldDB" id="A0A1G2MKF1"/>
<feature type="transmembrane region" description="Helical" evidence="1">
    <location>
        <begin position="56"/>
        <end position="79"/>
    </location>
</feature>
<sequence>MENINIWSIIVAGVVSFGIGALWYSPVLFGKEWLALTKVGQSDIDITKTQGMWKSYLTHFIFGLISFGVLAFLATATGVGRAEDGAFLGLIAWLGFSLPGNISELLWKKAPFKLIVIDAVNTLISLVVGGAIIGAWV</sequence>
<evidence type="ECO:0008006" key="4">
    <source>
        <dbReference type="Google" id="ProtNLM"/>
    </source>
</evidence>
<evidence type="ECO:0000256" key="1">
    <source>
        <dbReference type="SAM" id="Phobius"/>
    </source>
</evidence>
<name>A0A1G2MKF1_9BACT</name>
<dbReference type="InterPro" id="IPR013879">
    <property type="entry name" value="DUF1761"/>
</dbReference>
<evidence type="ECO:0000313" key="3">
    <source>
        <dbReference type="Proteomes" id="UP000178413"/>
    </source>
</evidence>
<gene>
    <name evidence="2" type="ORF">A3D50_02360</name>
</gene>
<dbReference type="Proteomes" id="UP000178413">
    <property type="component" value="Unassembled WGS sequence"/>
</dbReference>